<dbReference type="InterPro" id="IPR002492">
    <property type="entry name" value="Transposase_Tc1-like"/>
</dbReference>
<evidence type="ECO:0000313" key="2">
    <source>
        <dbReference type="EMBL" id="UYV64641.1"/>
    </source>
</evidence>
<protein>
    <submittedName>
        <fullName evidence="2">Transposase</fullName>
    </submittedName>
</protein>
<evidence type="ECO:0000313" key="3">
    <source>
        <dbReference type="Proteomes" id="UP001235939"/>
    </source>
</evidence>
<keyword evidence="3" id="KW-1185">Reference proteome</keyword>
<proteinExistence type="predicted"/>
<organism evidence="2 3">
    <name type="scientific">Cordylochernes scorpioides</name>
    <dbReference type="NCBI Taxonomy" id="51811"/>
    <lineage>
        <taxon>Eukaryota</taxon>
        <taxon>Metazoa</taxon>
        <taxon>Ecdysozoa</taxon>
        <taxon>Arthropoda</taxon>
        <taxon>Chelicerata</taxon>
        <taxon>Arachnida</taxon>
        <taxon>Pseudoscorpiones</taxon>
        <taxon>Cheliferoidea</taxon>
        <taxon>Chernetidae</taxon>
        <taxon>Cordylochernes</taxon>
    </lineage>
</organism>
<accession>A0ABY6K6Z4</accession>
<dbReference type="EMBL" id="CP092865">
    <property type="protein sequence ID" value="UYV64641.1"/>
    <property type="molecule type" value="Genomic_DNA"/>
</dbReference>
<dbReference type="Pfam" id="PF01498">
    <property type="entry name" value="HTH_Tnp_Tc3_2"/>
    <property type="match status" value="1"/>
</dbReference>
<sequence length="241" mass="28309">MERAGDIAPLVSHISEFPVHGYCSRSGLTTPYYRAVPTCAASPARHVEVGIRVRKRKDSGLPRLWIIFLGYRKLRQTAVFNRIHLSETALRADRQILRMAVTDRSVISRTVAQQIQSVTIQPVSVRTIRRRLQQSGLYTRRPLLPPPLTQNYRCLRCQRCYERRMWTAEWNEIIFTDGSTTPRWSESSLETPWREDAEQLRYAPPHWSCTVYYGMKRYWISLSHSSSTHCWYFKPPMLHLR</sequence>
<feature type="domain" description="Transposase Tc1-like" evidence="1">
    <location>
        <begin position="93"/>
        <end position="157"/>
    </location>
</feature>
<evidence type="ECO:0000259" key="1">
    <source>
        <dbReference type="Pfam" id="PF01498"/>
    </source>
</evidence>
<reference evidence="2 3" key="1">
    <citation type="submission" date="2022-01" db="EMBL/GenBank/DDBJ databases">
        <title>A chromosomal length assembly of Cordylochernes scorpioides.</title>
        <authorList>
            <person name="Zeh D."/>
            <person name="Zeh J."/>
        </authorList>
    </citation>
    <scope>NUCLEOTIDE SEQUENCE [LARGE SCALE GENOMIC DNA]</scope>
    <source>
        <strain evidence="2">IN4F17</strain>
        <tissue evidence="2">Whole Body</tissue>
    </source>
</reference>
<name>A0ABY6K6Z4_9ARAC</name>
<feature type="non-terminal residue" evidence="2">
    <location>
        <position position="1"/>
    </location>
</feature>
<dbReference type="Proteomes" id="UP001235939">
    <property type="component" value="Chromosome 03"/>
</dbReference>
<gene>
    <name evidence="2" type="ORF">LAZ67_3001436</name>
</gene>